<dbReference type="SMART" id="SM00228">
    <property type="entry name" value="PDZ"/>
    <property type="match status" value="1"/>
</dbReference>
<dbReference type="SUPFAM" id="SSF50156">
    <property type="entry name" value="PDZ domain-like"/>
    <property type="match status" value="1"/>
</dbReference>
<evidence type="ECO:0000256" key="2">
    <source>
        <dbReference type="ARBA" id="ARBA00022670"/>
    </source>
</evidence>
<keyword evidence="3" id="KW-0378">Hydrolase</keyword>
<dbReference type="InterPro" id="IPR036034">
    <property type="entry name" value="PDZ_sf"/>
</dbReference>
<dbReference type="GO" id="GO:0006508">
    <property type="term" value="P:proteolysis"/>
    <property type="evidence" value="ECO:0007669"/>
    <property type="project" value="UniProtKB-KW"/>
</dbReference>
<evidence type="ECO:0000256" key="3">
    <source>
        <dbReference type="ARBA" id="ARBA00022801"/>
    </source>
</evidence>
<dbReference type="Gene3D" id="2.30.42.10">
    <property type="match status" value="1"/>
</dbReference>
<dbReference type="GO" id="GO:0004252">
    <property type="term" value="F:serine-type endopeptidase activity"/>
    <property type="evidence" value="ECO:0007669"/>
    <property type="project" value="InterPro"/>
</dbReference>
<dbReference type="SUPFAM" id="SSF50494">
    <property type="entry name" value="Trypsin-like serine proteases"/>
    <property type="match status" value="1"/>
</dbReference>
<dbReference type="PANTHER" id="PTHR22939">
    <property type="entry name" value="SERINE PROTEASE FAMILY S1C HTRA-RELATED"/>
    <property type="match status" value="1"/>
</dbReference>
<dbReference type="Gene3D" id="2.40.10.120">
    <property type="match status" value="1"/>
</dbReference>
<gene>
    <name evidence="5" type="ORF">NT6N_19320</name>
</gene>
<dbReference type="Pfam" id="PF13180">
    <property type="entry name" value="PDZ_2"/>
    <property type="match status" value="1"/>
</dbReference>
<dbReference type="InterPro" id="IPR009003">
    <property type="entry name" value="Peptidase_S1_PA"/>
</dbReference>
<dbReference type="KEGG" id="osu:NT6N_19320"/>
<evidence type="ECO:0000256" key="1">
    <source>
        <dbReference type="ARBA" id="ARBA00010541"/>
    </source>
</evidence>
<accession>A0AAT9FLA9</accession>
<comment type="similarity">
    <text evidence="1">Belongs to the peptidase S1C family.</text>
</comment>
<evidence type="ECO:0000259" key="4">
    <source>
        <dbReference type="PROSITE" id="PS50106"/>
    </source>
</evidence>
<keyword evidence="2" id="KW-0645">Protease</keyword>
<name>A0AAT9FLA9_9BACT</name>
<protein>
    <recommendedName>
        <fullName evidence="4">PDZ domain-containing protein</fullName>
    </recommendedName>
</protein>
<proteinExistence type="inferred from homology"/>
<organism evidence="5">
    <name type="scientific">Oceaniferula spumae</name>
    <dbReference type="NCBI Taxonomy" id="2979115"/>
    <lineage>
        <taxon>Bacteria</taxon>
        <taxon>Pseudomonadati</taxon>
        <taxon>Verrucomicrobiota</taxon>
        <taxon>Verrucomicrobiia</taxon>
        <taxon>Verrucomicrobiales</taxon>
        <taxon>Verrucomicrobiaceae</taxon>
        <taxon>Oceaniferula</taxon>
    </lineage>
</organism>
<reference evidence="5" key="1">
    <citation type="submission" date="2024-07" db="EMBL/GenBank/DDBJ databases">
        <title>Complete genome sequence of Verrucomicrobiaceae bacterium NT6N.</title>
        <authorList>
            <person name="Huang C."/>
            <person name="Takami H."/>
            <person name="Hamasaki K."/>
        </authorList>
    </citation>
    <scope>NUCLEOTIDE SEQUENCE</scope>
    <source>
        <strain evidence="5">NT6N</strain>
    </source>
</reference>
<evidence type="ECO:0000313" key="5">
    <source>
        <dbReference type="EMBL" id="BDS06892.1"/>
    </source>
</evidence>
<sequence length="384" mass="40721">MGRSLFFYKYAFGRGDSIVPIPFPPVLPQKIVAQGNTCVTLKQLETQILKMILKRLKSRSLSALACLISLAALSGLHAAPTITSIDELKALQSKIKLVSQKVMPATVSLFSAKNGASGSGVIVSEDGLILTAGHVVRGAEEMTVIMPDGKQANGKVLGANYTRDSAMIQIIDGQKKWPYAEVGNSKDLSVGDLVIAIGHAGGYDAVRTPPVRFGRMVARGSNSFITTDCTLIGGDSGGPLFDLEGRVIGIHSSIGNSLSANNHASIEGFIEDWDKLKDGKTWGRLGGGSMDDPDSPVIGVLTGDSERGGIAIRNVFGGGPAADAGLRDGDVILSINGRRVTNLRALHAEIFRHKPGDVILVRVARGEENITRKVKLGRRGDFQE</sequence>
<dbReference type="PANTHER" id="PTHR22939:SF129">
    <property type="entry name" value="SERINE PROTEASE HTRA2, MITOCHONDRIAL"/>
    <property type="match status" value="1"/>
</dbReference>
<dbReference type="PRINTS" id="PR00834">
    <property type="entry name" value="PROTEASES2C"/>
</dbReference>
<feature type="domain" description="PDZ" evidence="4">
    <location>
        <begin position="301"/>
        <end position="367"/>
    </location>
</feature>
<dbReference type="AlphaFoldDB" id="A0AAT9FLA9"/>
<dbReference type="PROSITE" id="PS50106">
    <property type="entry name" value="PDZ"/>
    <property type="match status" value="1"/>
</dbReference>
<dbReference type="InterPro" id="IPR001478">
    <property type="entry name" value="PDZ"/>
</dbReference>
<dbReference type="CDD" id="cd06779">
    <property type="entry name" value="cpPDZ_Deg_HtrA-like"/>
    <property type="match status" value="1"/>
</dbReference>
<dbReference type="InterPro" id="IPR001940">
    <property type="entry name" value="Peptidase_S1C"/>
</dbReference>
<dbReference type="EMBL" id="AP026866">
    <property type="protein sequence ID" value="BDS06892.1"/>
    <property type="molecule type" value="Genomic_DNA"/>
</dbReference>
<dbReference type="Pfam" id="PF13365">
    <property type="entry name" value="Trypsin_2"/>
    <property type="match status" value="1"/>
</dbReference>